<evidence type="ECO:0000259" key="1">
    <source>
        <dbReference type="Pfam" id="PF22600"/>
    </source>
</evidence>
<accession>A0AAQ3M232</accession>
<dbReference type="InterPro" id="IPR045862">
    <property type="entry name" value="Trf4-like"/>
</dbReference>
<keyword evidence="3" id="KW-1185">Reference proteome</keyword>
<evidence type="ECO:0000313" key="3">
    <source>
        <dbReference type="Proteomes" id="UP001303373"/>
    </source>
</evidence>
<dbReference type="SUPFAM" id="SSF81631">
    <property type="entry name" value="PAP/OAS1 substrate-binding domain"/>
    <property type="match status" value="1"/>
</dbReference>
<sequence length="563" mass="63481">MQSSRLVWQQTCPSPRAFNPTKALAAFFVAPSRRASSLSPKPRVPEYPSFKRPLNLTLSRFRGRTIHAKELQVQLKTDEVAVEQLLGRHLYDAIRRYTDKMSMKSRSALWNEHMGLLNKVIHALPSNTSLEALPVALRDFIDYKGVNIYPSGVSDVTSRSRLGSEPPWTVPIFGEQPIRTPMEALNCEIANFTKWMELTPAEQECRRLVIHEMLGFIEAAGIGEFQTEPFGSGRIGLGSPQSDIDLRLFNSAEAIDVQNNTLPSTKRSRKALRRVMERINKNHLQWASCQLRPGKIPIINTRHEQTGVAVQIVAAPSTHRQQEVSERYLEEVPHLRSIYSVLHTALNMRGMGDVWKGGPGSYGLFIWIATILRLMKSKSPATDIVYAFAGDINDSAAHYLLECLRFIARFPFDDFALSPQLMMPIAKHNLGQEETESKIKTCLENDDPIRAGMWSISRKRLQPYMLCLQDPANPSSDLGLKSNAVKHIRYIAEMLVSRLERDLQAVEKVMSSPPSDRKLLGPPSFLAPLVGNCHELWKNQRVQAEQYGMATSQGNDLLAFRSQ</sequence>
<dbReference type="GO" id="GO:0031123">
    <property type="term" value="P:RNA 3'-end processing"/>
    <property type="evidence" value="ECO:0007669"/>
    <property type="project" value="TreeGrafter"/>
</dbReference>
<proteinExistence type="predicted"/>
<dbReference type="Pfam" id="PF22600">
    <property type="entry name" value="MTPAP-like_central"/>
    <property type="match status" value="1"/>
</dbReference>
<dbReference type="GO" id="GO:0043634">
    <property type="term" value="P:polyadenylation-dependent ncRNA catabolic process"/>
    <property type="evidence" value="ECO:0007669"/>
    <property type="project" value="TreeGrafter"/>
</dbReference>
<dbReference type="PANTHER" id="PTHR23092:SF15">
    <property type="entry name" value="INACTIVE NON-CANONICAL POLY(A) RNA POLYMERASE PROTEIN TRF4-2-RELATED"/>
    <property type="match status" value="1"/>
</dbReference>
<reference evidence="2 3" key="1">
    <citation type="submission" date="2023-11" db="EMBL/GenBank/DDBJ databases">
        <title>An acidophilic fungus is an integral part of prey digestion in a carnivorous sundew plant.</title>
        <authorList>
            <person name="Tsai I.J."/>
        </authorList>
    </citation>
    <scope>NUCLEOTIDE SEQUENCE [LARGE SCALE GENOMIC DNA]</scope>
    <source>
        <strain evidence="2">169a</strain>
    </source>
</reference>
<dbReference type="GO" id="GO:0005730">
    <property type="term" value="C:nucleolus"/>
    <property type="evidence" value="ECO:0007669"/>
    <property type="project" value="TreeGrafter"/>
</dbReference>
<dbReference type="GO" id="GO:1990817">
    <property type="term" value="F:poly(A) RNA polymerase activity"/>
    <property type="evidence" value="ECO:0007669"/>
    <property type="project" value="InterPro"/>
</dbReference>
<name>A0AAQ3M232_9PEZI</name>
<organism evidence="2 3">
    <name type="scientific">Acrodontium crateriforme</name>
    <dbReference type="NCBI Taxonomy" id="150365"/>
    <lineage>
        <taxon>Eukaryota</taxon>
        <taxon>Fungi</taxon>
        <taxon>Dikarya</taxon>
        <taxon>Ascomycota</taxon>
        <taxon>Pezizomycotina</taxon>
        <taxon>Dothideomycetes</taxon>
        <taxon>Dothideomycetidae</taxon>
        <taxon>Mycosphaerellales</taxon>
        <taxon>Teratosphaeriaceae</taxon>
        <taxon>Acrodontium</taxon>
    </lineage>
</organism>
<dbReference type="PANTHER" id="PTHR23092">
    <property type="entry name" value="POLY(A) RNA POLYMERASE"/>
    <property type="match status" value="1"/>
</dbReference>
<dbReference type="EMBL" id="CP138583">
    <property type="protein sequence ID" value="WPH00327.1"/>
    <property type="molecule type" value="Genomic_DNA"/>
</dbReference>
<feature type="domain" description="Poly(A) RNA polymerase mitochondrial-like central palm" evidence="1">
    <location>
        <begin position="186"/>
        <end position="312"/>
    </location>
</feature>
<dbReference type="GO" id="GO:0031499">
    <property type="term" value="C:TRAMP complex"/>
    <property type="evidence" value="ECO:0007669"/>
    <property type="project" value="TreeGrafter"/>
</dbReference>
<gene>
    <name evidence="2" type="ORF">R9X50_00315200</name>
</gene>
<dbReference type="Proteomes" id="UP001303373">
    <property type="component" value="Chromosome 4"/>
</dbReference>
<evidence type="ECO:0000313" key="2">
    <source>
        <dbReference type="EMBL" id="WPH00327.1"/>
    </source>
</evidence>
<dbReference type="InterPro" id="IPR054708">
    <property type="entry name" value="MTPAP-like_central"/>
</dbReference>
<dbReference type="SUPFAM" id="SSF81301">
    <property type="entry name" value="Nucleotidyltransferase"/>
    <property type="match status" value="1"/>
</dbReference>
<dbReference type="Gene3D" id="3.30.460.10">
    <property type="entry name" value="Beta Polymerase, domain 2"/>
    <property type="match status" value="1"/>
</dbReference>
<protein>
    <recommendedName>
        <fullName evidence="1">Poly(A) RNA polymerase mitochondrial-like central palm domain-containing protein</fullName>
    </recommendedName>
</protein>
<dbReference type="InterPro" id="IPR043519">
    <property type="entry name" value="NT_sf"/>
</dbReference>
<dbReference type="AlphaFoldDB" id="A0AAQ3M232"/>
<dbReference type="GO" id="GO:0010605">
    <property type="term" value="P:negative regulation of macromolecule metabolic process"/>
    <property type="evidence" value="ECO:0007669"/>
    <property type="project" value="UniProtKB-ARBA"/>
</dbReference>
<dbReference type="GO" id="GO:0003729">
    <property type="term" value="F:mRNA binding"/>
    <property type="evidence" value="ECO:0007669"/>
    <property type="project" value="TreeGrafter"/>
</dbReference>
<dbReference type="Gene3D" id="1.10.1410.10">
    <property type="match status" value="1"/>
</dbReference>